<feature type="domain" description="RNase H type-1" evidence="2">
    <location>
        <begin position="816"/>
        <end position="948"/>
    </location>
</feature>
<dbReference type="CDD" id="cd01650">
    <property type="entry name" value="RT_nLTR_like"/>
    <property type="match status" value="1"/>
</dbReference>
<evidence type="ECO:0000313" key="4">
    <source>
        <dbReference type="Proteomes" id="UP000825729"/>
    </source>
</evidence>
<dbReference type="GO" id="GO:0003676">
    <property type="term" value="F:nucleic acid binding"/>
    <property type="evidence" value="ECO:0007669"/>
    <property type="project" value="InterPro"/>
</dbReference>
<dbReference type="InterPro" id="IPR026960">
    <property type="entry name" value="RVT-Znf"/>
</dbReference>
<dbReference type="InterPro" id="IPR036397">
    <property type="entry name" value="RNaseH_sf"/>
</dbReference>
<dbReference type="EMBL" id="JAINDJ010000004">
    <property type="protein sequence ID" value="KAG9449628.1"/>
    <property type="molecule type" value="Genomic_DNA"/>
</dbReference>
<gene>
    <name evidence="3" type="ORF">H6P81_009593</name>
</gene>
<evidence type="ECO:0000313" key="3">
    <source>
        <dbReference type="EMBL" id="KAG9449628.1"/>
    </source>
</evidence>
<name>A0AAV7EQS9_ARIFI</name>
<dbReference type="PROSITE" id="PS50878">
    <property type="entry name" value="RT_POL"/>
    <property type="match status" value="1"/>
</dbReference>
<dbReference type="AlphaFoldDB" id="A0AAV7EQS9"/>
<dbReference type="PANTHER" id="PTHR19446">
    <property type="entry name" value="REVERSE TRANSCRIPTASES"/>
    <property type="match status" value="1"/>
</dbReference>
<reference evidence="3 4" key="1">
    <citation type="submission" date="2021-07" db="EMBL/GenBank/DDBJ databases">
        <title>The Aristolochia fimbriata genome: insights into angiosperm evolution, floral development and chemical biosynthesis.</title>
        <authorList>
            <person name="Jiao Y."/>
        </authorList>
    </citation>
    <scope>NUCLEOTIDE SEQUENCE [LARGE SCALE GENOMIC DNA]</scope>
    <source>
        <strain evidence="3">IBCAS-2021</strain>
        <tissue evidence="3">Leaf</tissue>
    </source>
</reference>
<dbReference type="InterPro" id="IPR000477">
    <property type="entry name" value="RT_dom"/>
</dbReference>
<dbReference type="PROSITE" id="PS50879">
    <property type="entry name" value="RNASE_H_1"/>
    <property type="match status" value="1"/>
</dbReference>
<proteinExistence type="predicted"/>
<dbReference type="Pfam" id="PF13456">
    <property type="entry name" value="RVT_3"/>
    <property type="match status" value="1"/>
</dbReference>
<protein>
    <recommendedName>
        <fullName evidence="5">Reverse transcriptase domain-containing protein</fullName>
    </recommendedName>
</protein>
<evidence type="ECO:0008006" key="5">
    <source>
        <dbReference type="Google" id="ProtNLM"/>
    </source>
</evidence>
<dbReference type="Proteomes" id="UP000825729">
    <property type="component" value="Unassembled WGS sequence"/>
</dbReference>
<feature type="domain" description="Reverse transcriptase" evidence="1">
    <location>
        <begin position="101"/>
        <end position="356"/>
    </location>
</feature>
<evidence type="ECO:0000259" key="2">
    <source>
        <dbReference type="PROSITE" id="PS50879"/>
    </source>
</evidence>
<organism evidence="3 4">
    <name type="scientific">Aristolochia fimbriata</name>
    <name type="common">White veined hardy Dutchman's pipe vine</name>
    <dbReference type="NCBI Taxonomy" id="158543"/>
    <lineage>
        <taxon>Eukaryota</taxon>
        <taxon>Viridiplantae</taxon>
        <taxon>Streptophyta</taxon>
        <taxon>Embryophyta</taxon>
        <taxon>Tracheophyta</taxon>
        <taxon>Spermatophyta</taxon>
        <taxon>Magnoliopsida</taxon>
        <taxon>Magnoliidae</taxon>
        <taxon>Piperales</taxon>
        <taxon>Aristolochiaceae</taxon>
        <taxon>Aristolochia</taxon>
    </lineage>
</organism>
<sequence length="957" mass="108897">MTKTPRHIEGTIVSHQSPVMFYSDLYKDDGFARPFPRNLSFKQLSEHSVAPLIEPFSEEEIETAVKGLPTDRAPGPDGFTASFYKTCWDFLKEDVLLLFQEFHNEGLKAKSMGASLIALVPKKEGAAQPSDFRPISLISSHYKLISRVLTTRLRRVMSEIISPNQSAFIKGRQILDFALVIHELLHYYRKERKQGTILKIDLEKAFDKVNWAFLDDVMVRMGFPTKWRTWIQGCISSPKFSILINGTPKGYFTSSRGLRQGDPISPLLFNMVSEVLCVLLYKCQEEESFSGFNIRNQLKVPILQFADDTLILCDGVGERMIDVKAILYIFEMISGQKINWEKSGVMGVNRACEIEIASYRKATKKVRHMERSASVTSRESNIVKVYSSRYSKLLLITVAMPDECCSKDRVYTKKFPLAGSQNLFKYPLVKWRKVCRPTKQGGLGIKSVKFMNVALLAKWIWRYTMEEGSMWKTVIAAKYGDNSVSWLPIQRPNRVSTLWRSIMTEKDIMTRHIRHHVRDGVRTFFWTDCWIGSNPLCTSYPRLYALSNEPNMLVSNAIMTEGRTWNLRLRRNLNDAETTEIADMMLKLESMYFSQRGHDEIIWSPCVSGVFSVSSYYKLLSNSGQQHQSPPECNSMDLPAPKKVQHFIWTAAQHKILTYDQLTRRGQMVVDDLCKLCGSQGETANHLLIHCSFAKAIWSAIMQKFGISFCMPKDFRSLLQQWSICPLRTIGTILWKATMAAIPWNLWLERNTQIFEGKERPVVQIIDKCIQCIVTWAFNTNKMPKLPYTILVKHWDKVIKFSIPKIVAMVVSEPPPSGWYALNFDGSSLGNPGPAGIGGTLSDSTGQHIMFYSGPAGIATCNEAESQALLTRLKLFNQLFQGPLQVQGDSALAISWAKGAPPPWKLKRVYDEIHDLMQGQQLDWTHIPRSANSMADRLAREGTQRPNLTSANSLPLF</sequence>
<dbReference type="InterPro" id="IPR002156">
    <property type="entry name" value="RNaseH_domain"/>
</dbReference>
<dbReference type="Pfam" id="PF13966">
    <property type="entry name" value="zf-RVT"/>
    <property type="match status" value="1"/>
</dbReference>
<dbReference type="Gene3D" id="3.30.420.10">
    <property type="entry name" value="Ribonuclease H-like superfamily/Ribonuclease H"/>
    <property type="match status" value="1"/>
</dbReference>
<dbReference type="InterPro" id="IPR043502">
    <property type="entry name" value="DNA/RNA_pol_sf"/>
</dbReference>
<dbReference type="SUPFAM" id="SSF53098">
    <property type="entry name" value="Ribonuclease H-like"/>
    <property type="match status" value="1"/>
</dbReference>
<comment type="caution">
    <text evidence="3">The sequence shown here is derived from an EMBL/GenBank/DDBJ whole genome shotgun (WGS) entry which is preliminary data.</text>
</comment>
<keyword evidence="4" id="KW-1185">Reference proteome</keyword>
<dbReference type="SUPFAM" id="SSF56672">
    <property type="entry name" value="DNA/RNA polymerases"/>
    <property type="match status" value="1"/>
</dbReference>
<dbReference type="InterPro" id="IPR012337">
    <property type="entry name" value="RNaseH-like_sf"/>
</dbReference>
<dbReference type="GO" id="GO:0004523">
    <property type="term" value="F:RNA-DNA hybrid ribonuclease activity"/>
    <property type="evidence" value="ECO:0007669"/>
    <property type="project" value="InterPro"/>
</dbReference>
<dbReference type="Pfam" id="PF00078">
    <property type="entry name" value="RVT_1"/>
    <property type="match status" value="1"/>
</dbReference>
<evidence type="ECO:0000259" key="1">
    <source>
        <dbReference type="PROSITE" id="PS50878"/>
    </source>
</evidence>
<accession>A0AAV7EQS9</accession>